<evidence type="ECO:0000256" key="1">
    <source>
        <dbReference type="SAM" id="SignalP"/>
    </source>
</evidence>
<dbReference type="Proteomes" id="UP001597101">
    <property type="component" value="Unassembled WGS sequence"/>
</dbReference>
<evidence type="ECO:0008006" key="4">
    <source>
        <dbReference type="Google" id="ProtNLM"/>
    </source>
</evidence>
<feature type="signal peptide" evidence="1">
    <location>
        <begin position="1"/>
        <end position="21"/>
    </location>
</feature>
<comment type="caution">
    <text evidence="2">The sequence shown here is derived from an EMBL/GenBank/DDBJ whole genome shotgun (WGS) entry which is preliminary data.</text>
</comment>
<proteinExistence type="predicted"/>
<sequence>MKRQAIIVAIASAINVSPAFAGKANDALEAQSEGKRSTLFTAAIGKSGFNCGQVTTYLFMGEKAGADWFSLRCRNGQDFALRIMNVEDLPTRALPCKALEAAGAACWTKLD</sequence>
<evidence type="ECO:0000313" key="3">
    <source>
        <dbReference type="Proteomes" id="UP001597101"/>
    </source>
</evidence>
<organism evidence="2 3">
    <name type="scientific">Pseudahrensia aquimaris</name>
    <dbReference type="NCBI Taxonomy" id="744461"/>
    <lineage>
        <taxon>Bacteria</taxon>
        <taxon>Pseudomonadati</taxon>
        <taxon>Pseudomonadota</taxon>
        <taxon>Alphaproteobacteria</taxon>
        <taxon>Hyphomicrobiales</taxon>
        <taxon>Ahrensiaceae</taxon>
        <taxon>Pseudahrensia</taxon>
    </lineage>
</organism>
<accession>A0ABW3FKJ9</accession>
<keyword evidence="1" id="KW-0732">Signal</keyword>
<reference evidence="3" key="1">
    <citation type="journal article" date="2019" name="Int. J. Syst. Evol. Microbiol.">
        <title>The Global Catalogue of Microorganisms (GCM) 10K type strain sequencing project: providing services to taxonomists for standard genome sequencing and annotation.</title>
        <authorList>
            <consortium name="The Broad Institute Genomics Platform"/>
            <consortium name="The Broad Institute Genome Sequencing Center for Infectious Disease"/>
            <person name="Wu L."/>
            <person name="Ma J."/>
        </authorList>
    </citation>
    <scope>NUCLEOTIDE SEQUENCE [LARGE SCALE GENOMIC DNA]</scope>
    <source>
        <strain evidence="3">CCUG 60023</strain>
    </source>
</reference>
<protein>
    <recommendedName>
        <fullName evidence="4">Secreted protein</fullName>
    </recommendedName>
</protein>
<feature type="chain" id="PRO_5046479318" description="Secreted protein" evidence="1">
    <location>
        <begin position="22"/>
        <end position="111"/>
    </location>
</feature>
<dbReference type="RefSeq" id="WP_377213312.1">
    <property type="nucleotide sequence ID" value="NZ_JBHTJV010000013.1"/>
</dbReference>
<name>A0ABW3FKJ9_9HYPH</name>
<evidence type="ECO:0000313" key="2">
    <source>
        <dbReference type="EMBL" id="MFD0917450.1"/>
    </source>
</evidence>
<keyword evidence="3" id="KW-1185">Reference proteome</keyword>
<dbReference type="EMBL" id="JBHTJV010000013">
    <property type="protein sequence ID" value="MFD0917450.1"/>
    <property type="molecule type" value="Genomic_DNA"/>
</dbReference>
<gene>
    <name evidence="2" type="ORF">ACFQ14_13635</name>
</gene>